<feature type="region of interest" description="Disordered" evidence="1">
    <location>
        <begin position="1"/>
        <end position="156"/>
    </location>
</feature>
<sequence>MGKKKGSDSEEDFDMLGDLDDDDDFELSDDEPAVKKPKVKGAPSPKKAAPKAAKPAKPKKEKAAPKMPSDEALEDSADEKSFVVDDDDDLDAPPKPKPKKESKPKASSTKTTTAAPAPRVPKPFTGGASLNFGSNTHLQAPRRVGLSKNVQPPPLH</sequence>
<feature type="compositionally biased region" description="Low complexity" evidence="1">
    <location>
        <begin position="105"/>
        <end position="117"/>
    </location>
</feature>
<dbReference type="RefSeq" id="XP_001580572.1">
    <property type="nucleotide sequence ID" value="XM_001580522.1"/>
</dbReference>
<name>A2DJ11_TRIV3</name>
<dbReference type="KEGG" id="tva:5465114"/>
<feature type="compositionally biased region" description="Low complexity" evidence="1">
    <location>
        <begin position="40"/>
        <end position="53"/>
    </location>
</feature>
<dbReference type="EMBL" id="DS113206">
    <property type="protein sequence ID" value="EAY19586.1"/>
    <property type="molecule type" value="Genomic_DNA"/>
</dbReference>
<feature type="compositionally biased region" description="Acidic residues" evidence="1">
    <location>
        <begin position="9"/>
        <end position="31"/>
    </location>
</feature>
<dbReference type="AlphaFoldDB" id="A2DJ11"/>
<protein>
    <submittedName>
        <fullName evidence="2">Histone H1A-related protein</fullName>
    </submittedName>
</protein>
<gene>
    <name evidence="2" type="ORF">TVAG_228490</name>
</gene>
<evidence type="ECO:0000256" key="1">
    <source>
        <dbReference type="SAM" id="MobiDB-lite"/>
    </source>
</evidence>
<keyword evidence="3" id="KW-1185">Reference proteome</keyword>
<reference evidence="2" key="2">
    <citation type="journal article" date="2007" name="Science">
        <title>Draft genome sequence of the sexually transmitted pathogen Trichomonas vaginalis.</title>
        <authorList>
            <person name="Carlton J.M."/>
            <person name="Hirt R.P."/>
            <person name="Silva J.C."/>
            <person name="Delcher A.L."/>
            <person name="Schatz M."/>
            <person name="Zhao Q."/>
            <person name="Wortman J.R."/>
            <person name="Bidwell S.L."/>
            <person name="Alsmark U.C.M."/>
            <person name="Besteiro S."/>
            <person name="Sicheritz-Ponten T."/>
            <person name="Noel C.J."/>
            <person name="Dacks J.B."/>
            <person name="Foster P.G."/>
            <person name="Simillion C."/>
            <person name="Van de Peer Y."/>
            <person name="Miranda-Saavedra D."/>
            <person name="Barton G.J."/>
            <person name="Westrop G.D."/>
            <person name="Mueller S."/>
            <person name="Dessi D."/>
            <person name="Fiori P.L."/>
            <person name="Ren Q."/>
            <person name="Paulsen I."/>
            <person name="Zhang H."/>
            <person name="Bastida-Corcuera F.D."/>
            <person name="Simoes-Barbosa A."/>
            <person name="Brown M.T."/>
            <person name="Hayes R.D."/>
            <person name="Mukherjee M."/>
            <person name="Okumura C.Y."/>
            <person name="Schneider R."/>
            <person name="Smith A.J."/>
            <person name="Vanacova S."/>
            <person name="Villalvazo M."/>
            <person name="Haas B.J."/>
            <person name="Pertea M."/>
            <person name="Feldblyum T.V."/>
            <person name="Utterback T.R."/>
            <person name="Shu C.L."/>
            <person name="Osoegawa K."/>
            <person name="de Jong P.J."/>
            <person name="Hrdy I."/>
            <person name="Horvathova L."/>
            <person name="Zubacova Z."/>
            <person name="Dolezal P."/>
            <person name="Malik S.B."/>
            <person name="Logsdon J.M. Jr."/>
            <person name="Henze K."/>
            <person name="Gupta A."/>
            <person name="Wang C.C."/>
            <person name="Dunne R.L."/>
            <person name="Upcroft J.A."/>
            <person name="Upcroft P."/>
            <person name="White O."/>
            <person name="Salzberg S.L."/>
            <person name="Tang P."/>
            <person name="Chiu C.-H."/>
            <person name="Lee Y.-S."/>
            <person name="Embley T.M."/>
            <person name="Coombs G.H."/>
            <person name="Mottram J.C."/>
            <person name="Tachezy J."/>
            <person name="Fraser-Liggett C.M."/>
            <person name="Johnson P.J."/>
        </authorList>
    </citation>
    <scope>NUCLEOTIDE SEQUENCE [LARGE SCALE GENOMIC DNA]</scope>
    <source>
        <strain evidence="2">G3</strain>
    </source>
</reference>
<proteinExistence type="predicted"/>
<accession>A2DJ11</accession>
<reference evidence="2" key="1">
    <citation type="submission" date="2006-10" db="EMBL/GenBank/DDBJ databases">
        <authorList>
            <person name="Amadeo P."/>
            <person name="Zhao Q."/>
            <person name="Wortman J."/>
            <person name="Fraser-Liggett C."/>
            <person name="Carlton J."/>
        </authorList>
    </citation>
    <scope>NUCLEOTIDE SEQUENCE</scope>
    <source>
        <strain evidence="2">G3</strain>
    </source>
</reference>
<dbReference type="VEuPathDB" id="TrichDB:TVAGG3_0484020"/>
<organism evidence="2 3">
    <name type="scientific">Trichomonas vaginalis (strain ATCC PRA-98 / G3)</name>
    <dbReference type="NCBI Taxonomy" id="412133"/>
    <lineage>
        <taxon>Eukaryota</taxon>
        <taxon>Metamonada</taxon>
        <taxon>Parabasalia</taxon>
        <taxon>Trichomonadida</taxon>
        <taxon>Trichomonadidae</taxon>
        <taxon>Trichomonas</taxon>
    </lineage>
</organism>
<evidence type="ECO:0000313" key="2">
    <source>
        <dbReference type="EMBL" id="EAY19586.1"/>
    </source>
</evidence>
<evidence type="ECO:0000313" key="3">
    <source>
        <dbReference type="Proteomes" id="UP000001542"/>
    </source>
</evidence>
<dbReference type="Proteomes" id="UP000001542">
    <property type="component" value="Unassembled WGS sequence"/>
</dbReference>
<dbReference type="InParanoid" id="A2DJ11"/>